<evidence type="ECO:0000313" key="4">
    <source>
        <dbReference type="RefSeq" id="XP_036358878.1"/>
    </source>
</evidence>
<feature type="region of interest" description="Disordered" evidence="2">
    <location>
        <begin position="1713"/>
        <end position="1748"/>
    </location>
</feature>
<feature type="coiled-coil region" evidence="1">
    <location>
        <begin position="1873"/>
        <end position="1931"/>
    </location>
</feature>
<reference evidence="4" key="1">
    <citation type="submission" date="2025-08" db="UniProtKB">
        <authorList>
            <consortium name="RefSeq"/>
        </authorList>
    </citation>
    <scope>IDENTIFICATION</scope>
</reference>
<evidence type="ECO:0000256" key="1">
    <source>
        <dbReference type="SAM" id="Coils"/>
    </source>
</evidence>
<dbReference type="KEGG" id="osn:115212235"/>
<feature type="compositionally biased region" description="Basic and acidic residues" evidence="2">
    <location>
        <begin position="1713"/>
        <end position="1745"/>
    </location>
</feature>
<proteinExistence type="predicted"/>
<dbReference type="Proteomes" id="UP000515154">
    <property type="component" value="Linkage group LG5"/>
</dbReference>
<dbReference type="PRINTS" id="PR01852">
    <property type="entry name" value="SIBAPROTEIN"/>
</dbReference>
<keyword evidence="3" id="KW-1185">Reference proteome</keyword>
<accession>A0A7E6EU62</accession>
<evidence type="ECO:0000313" key="3">
    <source>
        <dbReference type="Proteomes" id="UP000515154"/>
    </source>
</evidence>
<dbReference type="RefSeq" id="XP_036358878.1">
    <property type="nucleotide sequence ID" value="XM_036502985.1"/>
</dbReference>
<keyword evidence="1" id="KW-0175">Coiled coil</keyword>
<name>A0A7E6EU62_9MOLL</name>
<evidence type="ECO:0000256" key="2">
    <source>
        <dbReference type="SAM" id="MobiDB-lite"/>
    </source>
</evidence>
<gene>
    <name evidence="4" type="primary">LOC115212235</name>
</gene>
<dbReference type="InterPro" id="IPR009148">
    <property type="entry name" value="PcsB-like"/>
</dbReference>
<protein>
    <submittedName>
        <fullName evidence="4">Uncharacterized protein LOC115212235</fullName>
    </submittedName>
</protein>
<organism evidence="3 4">
    <name type="scientific">Octopus sinensis</name>
    <name type="common">East Asian common octopus</name>
    <dbReference type="NCBI Taxonomy" id="2607531"/>
    <lineage>
        <taxon>Eukaryota</taxon>
        <taxon>Metazoa</taxon>
        <taxon>Spiralia</taxon>
        <taxon>Lophotrochozoa</taxon>
        <taxon>Mollusca</taxon>
        <taxon>Cephalopoda</taxon>
        <taxon>Coleoidea</taxon>
        <taxon>Octopodiformes</taxon>
        <taxon>Octopoda</taxon>
        <taxon>Incirrata</taxon>
        <taxon>Octopodidae</taxon>
        <taxon>Octopus</taxon>
    </lineage>
</organism>
<sequence length="1935" mass="224440">MGFNKALVVKRFSIDNWIDYGRAKYYLEKNDYDIKAATEQFNKELVQDENAKDLTLSRHLRIVKHTSKESEEHILMPGECVSVEGDNEIILLKEGDEGDDKEMKMDALIGKLPRLDVGKAKFFLDKCNWNLQVAQNLAELDNMEVSNAAEQMKRYPSQYIDIVDDQVVCRYYEDTGPEPESQLDLFYVLRERYHFTNGEAEYVLKKADWNFIVALHLSDLYVAYKTYGVYHYEFREKMEEFLNNVYKIYRDSEPLKDIVERMEEDSTFDRDRIAQIEFCKTYKLFKEKERTFKDEDIKKSFELSIYAAAKVGEEVPLPKGHKILQGEEITNDMKILAFTYWTSTDETTAKRILDKVKWNMTDAFKLDECLKNTWKPGHKTKLLKLAREYFGDIEKYRSLQKMLEDSPKSFEKAETEILVERFKDLPEYENFLNELFGRSYIPKAEVLKTAKQCFKTHPSGMFKFEKELKWFPDWIDFAKALELAENCFSKDYEDFLNELLYPPYLDTQKTKKLAQEYFEMHKDYKAFEKKLNEQPDNMSAEDIKKVAEEFFKGRKDFQGLLKELLDLPSFDKEKAIKLARKHFRDYTEYEHFKREIKKHPYSIKSIDARKLVEESFKGREDYDMFFIQLFSPREVQKERTMDVARKYYGYTKEYKKFEKDVNEYWKQFGQEAAKTLVEKHFKKHEGYKNLCTELDNNQYVDKEEAKALARKHCGYTKEYKEFKKEIDNYAKDFDGEDVRRLARKHFEDSQGCGELSKDLYCHTLLDKEETKDLARKHCGYTTQFEDFVKEATEGFNRIQAKRYAKKYFHDFKAYRPLLTDLDSEDIDKDRAKNLAESHFGNDKEYKDFLKEVNDYPEDFGRKHAKKLADEYFKGQEGYEDFCIELDNRDIDKDRAKILAKRHFFDNQHYKEYLRDVDGHLEGFGLMETKKLAVRYFKGCKGYGVLLRNLNNRTSIDRKGAINLAEKYCGDSNEYEDFRRVVSEGFGLVEAKKLAEKYFKGCEGYENLLKVLDRGDIDKGVVENRVKEHFGSNEKYEDFKKEMAVYPESFGVVQARHLAKKYLEGREGYGDLSQELRIGVISRERTIFLAEQYCGYTRKYREFELKINKYTKDIRSEDAMKLVEKHFKKHEEYETFLKELFCLPNIDKERAKFLAKLYFGSYQVYKYFEKDVNDYPKALDSIKARKLAEEHFKDYTGYREFSDKLYSLPKYHREDNDAIVNEYFGKTKEYRDFAEEIRNLPNGILKREAKNVSGKNFKCMQGLGNFWTELCRFPYIERERAKKLAKKHFGSNKSYENFKKEMDSHPYSIKRKRALELVEQHFKEYENYKPLLKDLNSEDIDKERAKSLAEKYFGSSTRYIHFVNKVNRYPEEFGREQAMKFAEEYFKGPEEYYFLKSKIEDYPEIIRSKEVIKLAQSYFEYNEEYKQFVRDIEKLPSIIERQKFEKLNISQLIRCLGIWTGLDYGRLIYVYRSEENKLLWPTMKKLAVISSKHKEFKLDNYFLQIDLLIKEIENIVANIPRYATKKHDVTRLKGKNNVTNDITEGTNETRTDELVENSSGAQCIPVDLDLILYKNGVLFDGGMFRYDWLVNLRKALRGERPFKPQYMDKELRYNFQDRMDDRCPVDRMHFYLRNFYTKIYEAEDKREAKKVKAAAVAAKAAKAAEEAKIDEIIAAAVKAAAEEAAAEAGAAAEEAAAKAAARAAKAAEEAAEAAKEAAKEAKEAEEAVEEATKTAKEAAKEAETKSAADAVETAKAAVKTATEAIKDAIKEEAETAKKNSIKLVVEEAAAAAVAARAAAEAAGKAEEAGAKAAAENTTAKAAAKVAAAKAAEATKAAVEAVAKSAEATKVAQDIRSVVGERAASKAADIIAKIAEAAEVAAEAAEAAARTAEAVVAAEAAAKAAKAAAEAAAKAATKAAAEAAAKAAEEEEMEVDA</sequence>